<dbReference type="AlphaFoldDB" id="X6P9H0"/>
<evidence type="ECO:0000256" key="1">
    <source>
        <dbReference type="SAM" id="MobiDB-lite"/>
    </source>
</evidence>
<evidence type="ECO:0000256" key="2">
    <source>
        <dbReference type="SAM" id="Phobius"/>
    </source>
</evidence>
<dbReference type="Gene3D" id="3.30.40.10">
    <property type="entry name" value="Zinc/RING finger domain, C3HC4 (zinc finger)"/>
    <property type="match status" value="1"/>
</dbReference>
<dbReference type="Proteomes" id="UP000023152">
    <property type="component" value="Unassembled WGS sequence"/>
</dbReference>
<feature type="non-terminal residue" evidence="3">
    <location>
        <position position="235"/>
    </location>
</feature>
<keyword evidence="2" id="KW-1133">Transmembrane helix</keyword>
<sequence>MTMMDNQEKKEDKTAGAAKFWCDYCSGNHLETDLFLWSICQHKMSRECAHALIMRQLNEKKLPSCMINNCQNVLQETEACLLLDDDELALLVSISMQWVMMPFQSSRANGGGRDVMSSNQIMMGNNMQNAATANNGNNNKVTTIVIIIIIIIIIMVYYFQWEQRIADTTATPAIHRYQAMASNLLGIDFNDIADDTLDLGRGGGGGAGSDDYVLSNKNRPHGNGNDNDPDCKESE</sequence>
<accession>X6P9H0</accession>
<keyword evidence="4" id="KW-1185">Reference proteome</keyword>
<protein>
    <submittedName>
        <fullName evidence="3">Uncharacterized protein</fullName>
    </submittedName>
</protein>
<keyword evidence="2" id="KW-0812">Transmembrane</keyword>
<proteinExistence type="predicted"/>
<dbReference type="EMBL" id="ASPP01002337">
    <property type="protein sequence ID" value="ETO34714.1"/>
    <property type="molecule type" value="Genomic_DNA"/>
</dbReference>
<feature type="transmembrane region" description="Helical" evidence="2">
    <location>
        <begin position="141"/>
        <end position="159"/>
    </location>
</feature>
<keyword evidence="2" id="KW-0472">Membrane</keyword>
<evidence type="ECO:0000313" key="4">
    <source>
        <dbReference type="Proteomes" id="UP000023152"/>
    </source>
</evidence>
<reference evidence="3 4" key="1">
    <citation type="journal article" date="2013" name="Curr. Biol.">
        <title>The Genome of the Foraminiferan Reticulomyxa filosa.</title>
        <authorList>
            <person name="Glockner G."/>
            <person name="Hulsmann N."/>
            <person name="Schleicher M."/>
            <person name="Noegel A.A."/>
            <person name="Eichinger L."/>
            <person name="Gallinger C."/>
            <person name="Pawlowski J."/>
            <person name="Sierra R."/>
            <person name="Euteneuer U."/>
            <person name="Pillet L."/>
            <person name="Moustafa A."/>
            <person name="Platzer M."/>
            <person name="Groth M."/>
            <person name="Szafranski K."/>
            <person name="Schliwa M."/>
        </authorList>
    </citation>
    <scope>NUCLEOTIDE SEQUENCE [LARGE SCALE GENOMIC DNA]</scope>
</reference>
<name>X6P9H0_RETFI</name>
<dbReference type="InterPro" id="IPR013083">
    <property type="entry name" value="Znf_RING/FYVE/PHD"/>
</dbReference>
<evidence type="ECO:0000313" key="3">
    <source>
        <dbReference type="EMBL" id="ETO34714.1"/>
    </source>
</evidence>
<feature type="region of interest" description="Disordered" evidence="1">
    <location>
        <begin position="208"/>
        <end position="235"/>
    </location>
</feature>
<gene>
    <name evidence="3" type="ORF">RFI_02375</name>
</gene>
<comment type="caution">
    <text evidence="3">The sequence shown here is derived from an EMBL/GenBank/DDBJ whole genome shotgun (WGS) entry which is preliminary data.</text>
</comment>
<organism evidence="3 4">
    <name type="scientific">Reticulomyxa filosa</name>
    <dbReference type="NCBI Taxonomy" id="46433"/>
    <lineage>
        <taxon>Eukaryota</taxon>
        <taxon>Sar</taxon>
        <taxon>Rhizaria</taxon>
        <taxon>Retaria</taxon>
        <taxon>Foraminifera</taxon>
        <taxon>Monothalamids</taxon>
        <taxon>Reticulomyxidae</taxon>
        <taxon>Reticulomyxa</taxon>
    </lineage>
</organism>